<comment type="cofactor">
    <cofactor evidence="5">
        <name>Mg(2+)</name>
        <dbReference type="ChEBI" id="CHEBI:18420"/>
    </cofactor>
</comment>
<dbReference type="EMBL" id="FRCF01000002">
    <property type="protein sequence ID" value="SHL54810.1"/>
    <property type="molecule type" value="Genomic_DNA"/>
</dbReference>
<dbReference type="RefSeq" id="WP_072707889.1">
    <property type="nucleotide sequence ID" value="NZ_FRCF01000002.1"/>
</dbReference>
<dbReference type="GO" id="GO:0030272">
    <property type="term" value="F:5-formyltetrahydrofolate cyclo-ligase activity"/>
    <property type="evidence" value="ECO:0007669"/>
    <property type="project" value="UniProtKB-EC"/>
</dbReference>
<accession>A0A1M7BIL4</accession>
<feature type="binding site" evidence="4">
    <location>
        <position position="54"/>
    </location>
    <ligand>
        <name>substrate</name>
    </ligand>
</feature>
<keyword evidence="2 4" id="KW-0547">Nucleotide-binding</keyword>
<dbReference type="InterPro" id="IPR037171">
    <property type="entry name" value="NagB/RpiA_transferase-like"/>
</dbReference>
<dbReference type="PANTHER" id="PTHR23407">
    <property type="entry name" value="ATPASE INHIBITOR/5-FORMYLTETRAHYDROFOLATE CYCLO-LIGASE"/>
    <property type="match status" value="1"/>
</dbReference>
<keyword evidence="5" id="KW-0460">Magnesium</keyword>
<organism evidence="6 7">
    <name type="scientific">Lacicoccus alkaliphilus DSM 16010</name>
    <dbReference type="NCBI Taxonomy" id="1123231"/>
    <lineage>
        <taxon>Bacteria</taxon>
        <taxon>Bacillati</taxon>
        <taxon>Bacillota</taxon>
        <taxon>Bacilli</taxon>
        <taxon>Bacillales</taxon>
        <taxon>Salinicoccaceae</taxon>
        <taxon>Lacicoccus</taxon>
    </lineage>
</organism>
<gene>
    <name evidence="6" type="ORF">SAMN02745189_00469</name>
</gene>
<dbReference type="STRING" id="1123231.SAMN02745189_00469"/>
<protein>
    <recommendedName>
        <fullName evidence="5">5-formyltetrahydrofolate cyclo-ligase</fullName>
        <ecNumber evidence="5">6.3.3.2</ecNumber>
    </recommendedName>
</protein>
<feature type="binding site" evidence="4">
    <location>
        <begin position="129"/>
        <end position="137"/>
    </location>
    <ligand>
        <name>ATP</name>
        <dbReference type="ChEBI" id="CHEBI:30616"/>
    </ligand>
</feature>
<dbReference type="Proteomes" id="UP000184206">
    <property type="component" value="Unassembled WGS sequence"/>
</dbReference>
<keyword evidence="3 4" id="KW-0067">ATP-binding</keyword>
<comment type="similarity">
    <text evidence="1 5">Belongs to the 5-formyltetrahydrofolate cyclo-ligase family.</text>
</comment>
<keyword evidence="6" id="KW-0436">Ligase</keyword>
<dbReference type="Gene3D" id="3.40.50.10420">
    <property type="entry name" value="NagB/RpiA/CoA transferase-like"/>
    <property type="match status" value="1"/>
</dbReference>
<dbReference type="GO" id="GO:0009396">
    <property type="term" value="P:folic acid-containing compound biosynthetic process"/>
    <property type="evidence" value="ECO:0007669"/>
    <property type="project" value="TreeGrafter"/>
</dbReference>
<comment type="catalytic activity">
    <reaction evidence="5">
        <text>(6S)-5-formyl-5,6,7,8-tetrahydrofolate + ATP = (6R)-5,10-methenyltetrahydrofolate + ADP + phosphate</text>
        <dbReference type="Rhea" id="RHEA:10488"/>
        <dbReference type="ChEBI" id="CHEBI:30616"/>
        <dbReference type="ChEBI" id="CHEBI:43474"/>
        <dbReference type="ChEBI" id="CHEBI:57455"/>
        <dbReference type="ChEBI" id="CHEBI:57457"/>
        <dbReference type="ChEBI" id="CHEBI:456216"/>
        <dbReference type="EC" id="6.3.3.2"/>
    </reaction>
</comment>
<dbReference type="SUPFAM" id="SSF100950">
    <property type="entry name" value="NagB/RpiA/CoA transferase-like"/>
    <property type="match status" value="1"/>
</dbReference>
<dbReference type="PIRSF" id="PIRSF006806">
    <property type="entry name" value="FTHF_cligase"/>
    <property type="match status" value="1"/>
</dbReference>
<keyword evidence="7" id="KW-1185">Reference proteome</keyword>
<feature type="binding site" evidence="4">
    <location>
        <position position="49"/>
    </location>
    <ligand>
        <name>substrate</name>
    </ligand>
</feature>
<dbReference type="OrthoDB" id="9801938at2"/>
<sequence length="185" mass="21076">MSKKESRKKMIGRLSGLDESYKQQQEDVLKSELIDYIKSNDFKSVGIVLSMPHEMDTDKIILSLLDDGIEVYNPVCDYEKKVMNFHPFTTMDEVTLDEKGIRIPPVTTPFNDFDLVVVPGLVFDEAGYRIGYGGGFYDKFLKDFGGHKVSVLFEEQFGEVEKEPHDIPVDFIITPDRKLNAKAGR</sequence>
<keyword evidence="5" id="KW-0479">Metal-binding</keyword>
<feature type="binding site" evidence="4">
    <location>
        <begin position="3"/>
        <end position="7"/>
    </location>
    <ligand>
        <name>ATP</name>
        <dbReference type="ChEBI" id="CHEBI:30616"/>
    </ligand>
</feature>
<evidence type="ECO:0000313" key="6">
    <source>
        <dbReference type="EMBL" id="SHL54810.1"/>
    </source>
</evidence>
<evidence type="ECO:0000256" key="2">
    <source>
        <dbReference type="ARBA" id="ARBA00022741"/>
    </source>
</evidence>
<evidence type="ECO:0000313" key="7">
    <source>
        <dbReference type="Proteomes" id="UP000184206"/>
    </source>
</evidence>
<evidence type="ECO:0000256" key="3">
    <source>
        <dbReference type="ARBA" id="ARBA00022840"/>
    </source>
</evidence>
<dbReference type="GO" id="GO:0046872">
    <property type="term" value="F:metal ion binding"/>
    <property type="evidence" value="ECO:0007669"/>
    <property type="project" value="UniProtKB-KW"/>
</dbReference>
<evidence type="ECO:0000256" key="5">
    <source>
        <dbReference type="RuleBase" id="RU361279"/>
    </source>
</evidence>
<dbReference type="Pfam" id="PF01812">
    <property type="entry name" value="5-FTHF_cyc-lig"/>
    <property type="match status" value="1"/>
</dbReference>
<dbReference type="NCBIfam" id="TIGR02727">
    <property type="entry name" value="MTHFS_bact"/>
    <property type="match status" value="1"/>
</dbReference>
<proteinExistence type="inferred from homology"/>
<dbReference type="AlphaFoldDB" id="A0A1M7BIL4"/>
<dbReference type="GO" id="GO:0035999">
    <property type="term" value="P:tetrahydrofolate interconversion"/>
    <property type="evidence" value="ECO:0007669"/>
    <property type="project" value="TreeGrafter"/>
</dbReference>
<reference evidence="6 7" key="1">
    <citation type="submission" date="2016-11" db="EMBL/GenBank/DDBJ databases">
        <authorList>
            <person name="Jaros S."/>
            <person name="Januszkiewicz K."/>
            <person name="Wedrychowicz H."/>
        </authorList>
    </citation>
    <scope>NUCLEOTIDE SEQUENCE [LARGE SCALE GENOMIC DNA]</scope>
    <source>
        <strain evidence="6 7">DSM 16010</strain>
    </source>
</reference>
<name>A0A1M7BIL4_9BACL</name>
<dbReference type="EC" id="6.3.3.2" evidence="5"/>
<evidence type="ECO:0000256" key="1">
    <source>
        <dbReference type="ARBA" id="ARBA00010638"/>
    </source>
</evidence>
<dbReference type="GO" id="GO:0005524">
    <property type="term" value="F:ATP binding"/>
    <property type="evidence" value="ECO:0007669"/>
    <property type="project" value="UniProtKB-KW"/>
</dbReference>
<dbReference type="InterPro" id="IPR024185">
    <property type="entry name" value="FTHF_cligase-like_sf"/>
</dbReference>
<evidence type="ECO:0000256" key="4">
    <source>
        <dbReference type="PIRSR" id="PIRSR006806-1"/>
    </source>
</evidence>
<dbReference type="PANTHER" id="PTHR23407:SF1">
    <property type="entry name" value="5-FORMYLTETRAHYDROFOLATE CYCLO-LIGASE"/>
    <property type="match status" value="1"/>
</dbReference>
<dbReference type="InterPro" id="IPR002698">
    <property type="entry name" value="FTHF_cligase"/>
</dbReference>